<dbReference type="Proteomes" id="UP000663829">
    <property type="component" value="Unassembled WGS sequence"/>
</dbReference>
<sequence length="124" mass="14269">PDSGLTFSLSHVKLWKFIIEVPHFDISQMSVTENFERIFPLLSILCSNEYDIEEITSTNYPLNIGDNEELVARFLKAFGDGTINRTLTRAFITEQPVVFSKLEKVECYTPIRDTIQQYAFDLSP</sequence>
<evidence type="ECO:0000313" key="2">
    <source>
        <dbReference type="EMBL" id="CAF4547896.1"/>
    </source>
</evidence>
<dbReference type="EMBL" id="CAJNOQ010046486">
    <property type="protein sequence ID" value="CAF1638914.1"/>
    <property type="molecule type" value="Genomic_DNA"/>
</dbReference>
<gene>
    <name evidence="1" type="ORF">GPM918_LOCUS44810</name>
    <name evidence="2" type="ORF">SRO942_LOCUS46867</name>
</gene>
<dbReference type="AlphaFoldDB" id="A0A816DU91"/>
<feature type="non-terminal residue" evidence="1">
    <location>
        <position position="124"/>
    </location>
</feature>
<name>A0A816DU91_9BILA</name>
<comment type="caution">
    <text evidence="1">The sequence shown here is derived from an EMBL/GenBank/DDBJ whole genome shotgun (WGS) entry which is preliminary data.</text>
</comment>
<organism evidence="1 3">
    <name type="scientific">Didymodactylos carnosus</name>
    <dbReference type="NCBI Taxonomy" id="1234261"/>
    <lineage>
        <taxon>Eukaryota</taxon>
        <taxon>Metazoa</taxon>
        <taxon>Spiralia</taxon>
        <taxon>Gnathifera</taxon>
        <taxon>Rotifera</taxon>
        <taxon>Eurotatoria</taxon>
        <taxon>Bdelloidea</taxon>
        <taxon>Philodinida</taxon>
        <taxon>Philodinidae</taxon>
        <taxon>Didymodactylos</taxon>
    </lineage>
</organism>
<evidence type="ECO:0000313" key="3">
    <source>
        <dbReference type="Proteomes" id="UP000663829"/>
    </source>
</evidence>
<evidence type="ECO:0000313" key="1">
    <source>
        <dbReference type="EMBL" id="CAF1638914.1"/>
    </source>
</evidence>
<feature type="non-terminal residue" evidence="1">
    <location>
        <position position="1"/>
    </location>
</feature>
<dbReference type="Proteomes" id="UP000681722">
    <property type="component" value="Unassembled WGS sequence"/>
</dbReference>
<reference evidence="1" key="1">
    <citation type="submission" date="2021-02" db="EMBL/GenBank/DDBJ databases">
        <authorList>
            <person name="Nowell W R."/>
        </authorList>
    </citation>
    <scope>NUCLEOTIDE SEQUENCE</scope>
</reference>
<protein>
    <submittedName>
        <fullName evidence="1">Uncharacterized protein</fullName>
    </submittedName>
</protein>
<keyword evidence="3" id="KW-1185">Reference proteome</keyword>
<proteinExistence type="predicted"/>
<dbReference type="EMBL" id="CAJOBC010115125">
    <property type="protein sequence ID" value="CAF4547896.1"/>
    <property type="molecule type" value="Genomic_DNA"/>
</dbReference>
<accession>A0A816DU91</accession>